<sequence length="88" mass="9515">MICFSYLDPISLSQIRLTIRRARKAAPGVTILVGFWRERDPASLGRLRRAISADLLVTSLSDALDAALARARAGNAAPASPRLRQAAE</sequence>
<gene>
    <name evidence="1" type="ORF">BK022_26755</name>
</gene>
<evidence type="ECO:0000313" key="1">
    <source>
        <dbReference type="EMBL" id="OHV09164.1"/>
    </source>
</evidence>
<dbReference type="AlphaFoldDB" id="A0A1S1NSM6"/>
<dbReference type="EMBL" id="MNAO01000615">
    <property type="protein sequence ID" value="OHV09164.1"/>
    <property type="molecule type" value="Genomic_DNA"/>
</dbReference>
<name>A0A1S1NSM6_METEX</name>
<accession>A0A1S1NSM6</accession>
<dbReference type="Proteomes" id="UP000180215">
    <property type="component" value="Unassembled WGS sequence"/>
</dbReference>
<protein>
    <submittedName>
        <fullName evidence="1">Uncharacterized protein</fullName>
    </submittedName>
</protein>
<organism evidence="1 2">
    <name type="scientific">Methylorubrum extorquens</name>
    <name type="common">Methylobacterium dichloromethanicum</name>
    <name type="synonym">Methylobacterium extorquens</name>
    <dbReference type="NCBI Taxonomy" id="408"/>
    <lineage>
        <taxon>Bacteria</taxon>
        <taxon>Pseudomonadati</taxon>
        <taxon>Pseudomonadota</taxon>
        <taxon>Alphaproteobacteria</taxon>
        <taxon>Hyphomicrobiales</taxon>
        <taxon>Methylobacteriaceae</taxon>
        <taxon>Methylorubrum</taxon>
    </lineage>
</organism>
<comment type="caution">
    <text evidence="1">The sequence shown here is derived from an EMBL/GenBank/DDBJ whole genome shotgun (WGS) entry which is preliminary data.</text>
</comment>
<evidence type="ECO:0000313" key="2">
    <source>
        <dbReference type="Proteomes" id="UP000180215"/>
    </source>
</evidence>
<proteinExistence type="predicted"/>
<reference evidence="1 2" key="1">
    <citation type="submission" date="2016-10" db="EMBL/GenBank/DDBJ databases">
        <title>Draft genome sequence of Methylobacterium extorquens CP3, a seed endophyte of Crotalaria pumila with plant growth-promoting and metal tolerance properties.</title>
        <authorList>
            <person name="Sanchez-Lopez A.S."/>
            <person name="Van Hamme J.D."/>
            <person name="Thijs S."/>
            <person name="Mcammond B.M."/>
            <person name="Stevens V."/>
            <person name="Gonzalez-Chavez M.D.C."/>
            <person name="Vangronsveld J."/>
        </authorList>
    </citation>
    <scope>NUCLEOTIDE SEQUENCE [LARGE SCALE GENOMIC DNA]</scope>
    <source>
        <strain evidence="1 2">CP3</strain>
    </source>
</reference>